<proteinExistence type="predicted"/>
<organism evidence="1 2">
    <name type="scientific">Spirosoma profusum</name>
    <dbReference type="NCBI Taxonomy" id="2771354"/>
    <lineage>
        <taxon>Bacteria</taxon>
        <taxon>Pseudomonadati</taxon>
        <taxon>Bacteroidota</taxon>
        <taxon>Cytophagia</taxon>
        <taxon>Cytophagales</taxon>
        <taxon>Cytophagaceae</taxon>
        <taxon>Spirosoma</taxon>
    </lineage>
</organism>
<gene>
    <name evidence="1" type="ORF">IC229_27605</name>
</gene>
<accession>A0A926Y0P1</accession>
<protein>
    <submittedName>
        <fullName evidence="1">Uncharacterized protein</fullName>
    </submittedName>
</protein>
<comment type="caution">
    <text evidence="1">The sequence shown here is derived from an EMBL/GenBank/DDBJ whole genome shotgun (WGS) entry which is preliminary data.</text>
</comment>
<dbReference type="Proteomes" id="UP000598820">
    <property type="component" value="Unassembled WGS sequence"/>
</dbReference>
<evidence type="ECO:0000313" key="2">
    <source>
        <dbReference type="Proteomes" id="UP000598820"/>
    </source>
</evidence>
<keyword evidence="2" id="KW-1185">Reference proteome</keyword>
<dbReference type="EMBL" id="JACWZY010000031">
    <property type="protein sequence ID" value="MBD2704438.1"/>
    <property type="molecule type" value="Genomic_DNA"/>
</dbReference>
<dbReference type="AlphaFoldDB" id="A0A926Y0P1"/>
<dbReference type="RefSeq" id="WP_190891009.1">
    <property type="nucleotide sequence ID" value="NZ_JACWZY010000031.1"/>
</dbReference>
<sequence>MFLDLEQLTADVKAALEAGKLAADAIDDGGACNMDGVVLSIPMIRERKVVEALAKAGVTTNKGDWGWCGRGYMINPTSDGQANKRHVASEAIGNHLRDAGYDATNFYLMD</sequence>
<evidence type="ECO:0000313" key="1">
    <source>
        <dbReference type="EMBL" id="MBD2704438.1"/>
    </source>
</evidence>
<reference evidence="1" key="1">
    <citation type="submission" date="2020-09" db="EMBL/GenBank/DDBJ databases">
        <authorList>
            <person name="Kim M.K."/>
        </authorList>
    </citation>
    <scope>NUCLEOTIDE SEQUENCE</scope>
    <source>
        <strain evidence="1">BT702</strain>
    </source>
</reference>
<name>A0A926Y0P1_9BACT</name>